<dbReference type="PROSITE" id="PS50005">
    <property type="entry name" value="TPR"/>
    <property type="match status" value="1"/>
</dbReference>
<dbReference type="Proteomes" id="UP001596052">
    <property type="component" value="Unassembled WGS sequence"/>
</dbReference>
<comment type="caution">
    <text evidence="8">The sequence shown here is derived from an EMBL/GenBank/DDBJ whole genome shotgun (WGS) entry which is preliminary data.</text>
</comment>
<keyword evidence="3" id="KW-0472">Membrane</keyword>
<feature type="repeat" description="TPR" evidence="4">
    <location>
        <begin position="149"/>
        <end position="182"/>
    </location>
</feature>
<comment type="subcellular location">
    <subcellularLocation>
        <location evidence="1">Membrane</location>
    </subcellularLocation>
</comment>
<organism evidence="8 9">
    <name type="scientific">Prosthecobacter fluviatilis</name>
    <dbReference type="NCBI Taxonomy" id="445931"/>
    <lineage>
        <taxon>Bacteria</taxon>
        <taxon>Pseudomonadati</taxon>
        <taxon>Verrucomicrobiota</taxon>
        <taxon>Verrucomicrobiia</taxon>
        <taxon>Verrucomicrobiales</taxon>
        <taxon>Verrucomicrobiaceae</taxon>
        <taxon>Prosthecobacter</taxon>
    </lineage>
</organism>
<evidence type="ECO:0000256" key="1">
    <source>
        <dbReference type="ARBA" id="ARBA00004370"/>
    </source>
</evidence>
<keyword evidence="9" id="KW-1185">Reference proteome</keyword>
<gene>
    <name evidence="8" type="ORF">ACFQDI_04285</name>
</gene>
<keyword evidence="2" id="KW-0732">Signal</keyword>
<evidence type="ECO:0000256" key="5">
    <source>
        <dbReference type="RuleBase" id="RU004003"/>
    </source>
</evidence>
<comment type="similarity">
    <text evidence="5">Belongs to the bacterial secretin family.</text>
</comment>
<dbReference type="InterPro" id="IPR004846">
    <property type="entry name" value="T2SS/T3SS_dom"/>
</dbReference>
<evidence type="ECO:0000313" key="9">
    <source>
        <dbReference type="Proteomes" id="UP001596052"/>
    </source>
</evidence>
<dbReference type="Gene3D" id="1.25.40.10">
    <property type="entry name" value="Tetratricopeptide repeat domain"/>
    <property type="match status" value="1"/>
</dbReference>
<feature type="domain" description="Type II/III secretion system secretin-like" evidence="7">
    <location>
        <begin position="601"/>
        <end position="820"/>
    </location>
</feature>
<dbReference type="PANTHER" id="PTHR30332:SF24">
    <property type="entry name" value="SECRETIN GSPD-RELATED"/>
    <property type="match status" value="1"/>
</dbReference>
<keyword evidence="4" id="KW-0802">TPR repeat</keyword>
<dbReference type="InterPro" id="IPR049997">
    <property type="entry name" value="Amuc_1098-like"/>
</dbReference>
<evidence type="ECO:0000259" key="7">
    <source>
        <dbReference type="Pfam" id="PF00263"/>
    </source>
</evidence>
<dbReference type="Pfam" id="PF00263">
    <property type="entry name" value="Secretin"/>
    <property type="match status" value="1"/>
</dbReference>
<evidence type="ECO:0000313" key="8">
    <source>
        <dbReference type="EMBL" id="MFC5454067.1"/>
    </source>
</evidence>
<dbReference type="InterPro" id="IPR011990">
    <property type="entry name" value="TPR-like_helical_dom_sf"/>
</dbReference>
<sequence length="836" mass="89022">MIILGGNAVMPASAQSVSAMAQAEARRRAIQVNTLNTEIERGYQLIDQEKAAEALTVFEESYKALPNIPLAQESRMAARNGCVVAGCLVAQELAAKGDLAAAGKVLDKLLAPEVAPKDERVLSLKTRLADPDRFPPALTAKHVDNVGAVQAMLLKAGSFLQLGDLDKAIATYQDVLRIDSTNSAARRGMETAEQEKQKYYRSAYNHQRSKMLNQVTQTWEDPVPLTHLDRSSLFGAGSASLANQQTGSDRIRQKLRSITFPKVEFDGATLEEVVELLRVRSRDLDPEGRGISFVVSVPSEARSKTVSLNLLKVPMEELLRYVSEMCDVSYKVDEHAVTFVSLSERNSAIVTRSFRVPPDFIQNAPGGDPGAAPPTDPFASQAPAGGGGGGLIIRRLGAKEFLETRGVTFPEGTSASYNASNNTLTVRNTIANMETVEMIVEEATKASPKMAVIHVRMLEVNQKNLEELGFDWLMGAAGTNGNVFIGGGSAGNGTPTVPGNYPFNTPYVVPALTVGGEQVFPSLPASGAFAGPVPEGTTAPFPYGGGPITAGLRSGDFATTANSLDNLLQTGSVTATKNVAPGALSIAGVFTNPQFQTVLRALAQKKGVDINASPSVTTKSGLKAVAEVTQEFIYPTEFDPPRLPQGGGRIRIGGAQPQMIATPTTPTAFEMRKTGVQVEVEPVISEDGRTVELTIAPELTEFQGFVNYGSPIYVPASLSVLPFQLASGTTGYLPLSSPDELITPNKILQPIFKVQKVSTAVKVYDGATVVLGGVKIQNRTMVEDKVPILGDLPVVGRLFKSNTKQTDTKNVIIFVTVDVVDPSGRKVSRDTAAVAP</sequence>
<dbReference type="EMBL" id="JBHSMQ010000001">
    <property type="protein sequence ID" value="MFC5454067.1"/>
    <property type="molecule type" value="Genomic_DNA"/>
</dbReference>
<dbReference type="InterPro" id="IPR019734">
    <property type="entry name" value="TPR_rpt"/>
</dbReference>
<dbReference type="SUPFAM" id="SSF48452">
    <property type="entry name" value="TPR-like"/>
    <property type="match status" value="1"/>
</dbReference>
<proteinExistence type="inferred from homology"/>
<evidence type="ECO:0000256" key="4">
    <source>
        <dbReference type="PROSITE-ProRule" id="PRU00339"/>
    </source>
</evidence>
<name>A0ABW0KMZ0_9BACT</name>
<accession>A0ABW0KMZ0</accession>
<evidence type="ECO:0000256" key="3">
    <source>
        <dbReference type="ARBA" id="ARBA00023136"/>
    </source>
</evidence>
<reference evidence="9" key="1">
    <citation type="journal article" date="2019" name="Int. J. Syst. Evol. Microbiol.">
        <title>The Global Catalogue of Microorganisms (GCM) 10K type strain sequencing project: providing services to taxonomists for standard genome sequencing and annotation.</title>
        <authorList>
            <consortium name="The Broad Institute Genomics Platform"/>
            <consortium name="The Broad Institute Genome Sequencing Center for Infectious Disease"/>
            <person name="Wu L."/>
            <person name="Ma J."/>
        </authorList>
    </citation>
    <scope>NUCLEOTIDE SEQUENCE [LARGE SCALE GENOMIC DNA]</scope>
    <source>
        <strain evidence="9">CGMCC 4.1469</strain>
    </source>
</reference>
<evidence type="ECO:0000256" key="6">
    <source>
        <dbReference type="SAM" id="MobiDB-lite"/>
    </source>
</evidence>
<protein>
    <submittedName>
        <fullName evidence="8">Amuc_1098 family type IV pilus outer membrane protein</fullName>
    </submittedName>
</protein>
<dbReference type="InterPro" id="IPR050810">
    <property type="entry name" value="Bact_Secretion_Sys_Channel"/>
</dbReference>
<dbReference type="RefSeq" id="WP_377163759.1">
    <property type="nucleotide sequence ID" value="NZ_JBHSMQ010000001.1"/>
</dbReference>
<dbReference type="PANTHER" id="PTHR30332">
    <property type="entry name" value="PROBABLE GENERAL SECRETION PATHWAY PROTEIN D"/>
    <property type="match status" value="1"/>
</dbReference>
<evidence type="ECO:0000256" key="2">
    <source>
        <dbReference type="ARBA" id="ARBA00022729"/>
    </source>
</evidence>
<feature type="region of interest" description="Disordered" evidence="6">
    <location>
        <begin position="363"/>
        <end position="384"/>
    </location>
</feature>
<dbReference type="NCBIfam" id="NF042912">
    <property type="entry name" value="Amuc_1098_fam"/>
    <property type="match status" value="1"/>
</dbReference>